<dbReference type="GO" id="GO:0046513">
    <property type="term" value="P:ceramide biosynthetic process"/>
    <property type="evidence" value="ECO:0000318"/>
    <property type="project" value="GO_Central"/>
</dbReference>
<proteinExistence type="predicted"/>
<reference evidence="1 2" key="1">
    <citation type="journal article" date="2007" name="Science">
        <title>The Chlamydomonas genome reveals the evolution of key animal and plant functions.</title>
        <authorList>
            <person name="Merchant S.S."/>
            <person name="Prochnik S.E."/>
            <person name="Vallon O."/>
            <person name="Harris E.H."/>
            <person name="Karpowicz S.J."/>
            <person name="Witman G.B."/>
            <person name="Terry A."/>
            <person name="Salamov A."/>
            <person name="Fritz-Laylin L.K."/>
            <person name="Marechal-Drouard L."/>
            <person name="Marshall W.F."/>
            <person name="Qu L.H."/>
            <person name="Nelson D.R."/>
            <person name="Sanderfoot A.A."/>
            <person name="Spalding M.H."/>
            <person name="Kapitonov V.V."/>
            <person name="Ren Q."/>
            <person name="Ferris P."/>
            <person name="Lindquist E."/>
            <person name="Shapiro H."/>
            <person name="Lucas S.M."/>
            <person name="Grimwood J."/>
            <person name="Schmutz J."/>
            <person name="Cardol P."/>
            <person name="Cerutti H."/>
            <person name="Chanfreau G."/>
            <person name="Chen C.L."/>
            <person name="Cognat V."/>
            <person name="Croft M.T."/>
            <person name="Dent R."/>
            <person name="Dutcher S."/>
            <person name="Fernandez E."/>
            <person name="Fukuzawa H."/>
            <person name="Gonzalez-Ballester D."/>
            <person name="Gonzalez-Halphen D."/>
            <person name="Hallmann A."/>
            <person name="Hanikenne M."/>
            <person name="Hippler M."/>
            <person name="Inwood W."/>
            <person name="Jabbari K."/>
            <person name="Kalanon M."/>
            <person name="Kuras R."/>
            <person name="Lefebvre P.A."/>
            <person name="Lemaire S.D."/>
            <person name="Lobanov A.V."/>
            <person name="Lohr M."/>
            <person name="Manuell A."/>
            <person name="Meier I."/>
            <person name="Mets L."/>
            <person name="Mittag M."/>
            <person name="Mittelmeier T."/>
            <person name="Moroney J.V."/>
            <person name="Moseley J."/>
            <person name="Napoli C."/>
            <person name="Nedelcu A.M."/>
            <person name="Niyogi K."/>
            <person name="Novoselov S.V."/>
            <person name="Paulsen I.T."/>
            <person name="Pazour G."/>
            <person name="Purton S."/>
            <person name="Ral J.P."/>
            <person name="Riano-Pachon D.M."/>
            <person name="Riekhof W."/>
            <person name="Rymarquis L."/>
            <person name="Schroda M."/>
            <person name="Stern D."/>
            <person name="Umen J."/>
            <person name="Willows R."/>
            <person name="Wilson N."/>
            <person name="Zimmer S.L."/>
            <person name="Allmer J."/>
            <person name="Balk J."/>
            <person name="Bisova K."/>
            <person name="Chen C.J."/>
            <person name="Elias M."/>
            <person name="Gendler K."/>
            <person name="Hauser C."/>
            <person name="Lamb M.R."/>
            <person name="Ledford H."/>
            <person name="Long J.C."/>
            <person name="Minagawa J."/>
            <person name="Page M.D."/>
            <person name="Pan J."/>
            <person name="Pootakham W."/>
            <person name="Roje S."/>
            <person name="Rose A."/>
            <person name="Stahlberg E."/>
            <person name="Terauchi A.M."/>
            <person name="Yang P."/>
            <person name="Ball S."/>
            <person name="Bowler C."/>
            <person name="Dieckmann C.L."/>
            <person name="Gladyshev V.N."/>
            <person name="Green P."/>
            <person name="Jorgensen R."/>
            <person name="Mayfield S."/>
            <person name="Mueller-Roeber B."/>
            <person name="Rajamani S."/>
            <person name="Sayre R.T."/>
            <person name="Brokstein P."/>
            <person name="Dubchak I."/>
            <person name="Goodstein D."/>
            <person name="Hornick L."/>
            <person name="Huang Y.W."/>
            <person name="Jhaveri J."/>
            <person name="Luo Y."/>
            <person name="Martinez D."/>
            <person name="Ngau W.C."/>
            <person name="Otillar B."/>
            <person name="Poliakov A."/>
            <person name="Porter A."/>
            <person name="Szajkowski L."/>
            <person name="Werner G."/>
            <person name="Zhou K."/>
            <person name="Grigoriev I.V."/>
            <person name="Rokhsar D.S."/>
            <person name="Grossman A.R."/>
        </authorList>
    </citation>
    <scope>NUCLEOTIDE SEQUENCE [LARGE SCALE GENOMIC DNA]</scope>
    <source>
        <strain evidence="2">CC-503</strain>
    </source>
</reference>
<dbReference type="GO" id="GO:0004620">
    <property type="term" value="F:phospholipase activity"/>
    <property type="evidence" value="ECO:0000318"/>
    <property type="project" value="GO_Central"/>
</dbReference>
<dbReference type="KEGG" id="cre:CHLRE_10g453300v5"/>
<evidence type="ECO:0000313" key="2">
    <source>
        <dbReference type="Proteomes" id="UP000006906"/>
    </source>
</evidence>
<dbReference type="ExpressionAtlas" id="A0A2K3DBB6">
    <property type="expression patterns" value="baseline"/>
</dbReference>
<gene>
    <name evidence="1" type="ORF">CHLRE_10g453300v5</name>
</gene>
<dbReference type="AlphaFoldDB" id="A0A2K3DBB6"/>
<dbReference type="GO" id="GO:0016020">
    <property type="term" value="C:membrane"/>
    <property type="evidence" value="ECO:0000318"/>
    <property type="project" value="GO_Central"/>
</dbReference>
<sequence length="652" mass="69475">MTHSPQNNDHALEVLGEDLWARLTPGLIHEIASYLHPNDVCSSLKPLNRETAICLRDSFCTFVLSSKQEDPDAPCRAEQPWPGRAFVAHWGGPGPWRSLSLRQRRRLLCLAASSGHLPSLDAALAQCGCTWQEEILIAAAAVGSVAACERLLGAGGAMDKRALAAAAVGGHVPVLRLLLDKIRDLGDANAENEMLMGIMPGRGACSAAAWAGQLPALQLLMDSAAIGAVRTTVIGEAAAGACEGGQQDILVWLQQAHGYSLSLGDAVAAAREGQVALLEQILQQVLQQADRLEAEAAPDGNDSEQKRVSRRDVLRAITASCPVEVLQRHYDRLWSLPASENPNEGPGEDAAAAEAAAFSGNIRLQLLAVIAGSGMACWGRKLDFFLSAWGPDVVARELQRDAEGSFAYIPRLAASRPDCKQRLRRLHAAGMPLGLQVMQYASEHGHFDAFTYFLDEAGAHASAIDVAIVRDFAFARGRAYANLQQLLGLLTERGYTFKVADVKMAASWGWPEQPLLAVIQMVVHGDTEEDTVSHWSEAFVCAAHAGAGIRVLQALRARGAAVDLAAVAAGGSEEALDWAAAELEAEGQGGSCDGVLLTPLGKADAKIVYKRGNLAALRWLHRRGLLDGRSVSWLAGRVELARAGEARNSSAL</sequence>
<dbReference type="Gramene" id="PNW77822">
    <property type="protein sequence ID" value="PNW77822"/>
    <property type="gene ID" value="CHLRE_10g453300v5"/>
</dbReference>
<dbReference type="PANTHER" id="PTHR12393">
    <property type="entry name" value="SPHINGOMYELIN PHOSPHODIESTERASE RELATED"/>
    <property type="match status" value="1"/>
</dbReference>
<dbReference type="EMBL" id="CM008971">
    <property type="protein sequence ID" value="PNW77822.1"/>
    <property type="molecule type" value="Genomic_DNA"/>
</dbReference>
<dbReference type="GO" id="GO:0030149">
    <property type="term" value="P:sphingolipid catabolic process"/>
    <property type="evidence" value="ECO:0000318"/>
    <property type="project" value="GO_Central"/>
</dbReference>
<dbReference type="GeneID" id="5724084"/>
<dbReference type="SUPFAM" id="SSF140860">
    <property type="entry name" value="Pseudo ankyrin repeat-like"/>
    <property type="match status" value="1"/>
</dbReference>
<dbReference type="RefSeq" id="XP_001698532.2">
    <property type="nucleotide sequence ID" value="XM_001698480.2"/>
</dbReference>
<dbReference type="Proteomes" id="UP000006906">
    <property type="component" value="Chromosome 10"/>
</dbReference>
<protein>
    <submittedName>
        <fullName evidence="1">Uncharacterized protein</fullName>
    </submittedName>
</protein>
<dbReference type="InParanoid" id="A0A2K3DBB6"/>
<dbReference type="InterPro" id="IPR036770">
    <property type="entry name" value="Ankyrin_rpt-contain_sf"/>
</dbReference>
<dbReference type="Gene3D" id="1.25.40.20">
    <property type="entry name" value="Ankyrin repeat-containing domain"/>
    <property type="match status" value="1"/>
</dbReference>
<evidence type="ECO:0000313" key="1">
    <source>
        <dbReference type="EMBL" id="PNW77822.1"/>
    </source>
</evidence>
<organism evidence="1 2">
    <name type="scientific">Chlamydomonas reinhardtii</name>
    <name type="common">Chlamydomonas smithii</name>
    <dbReference type="NCBI Taxonomy" id="3055"/>
    <lineage>
        <taxon>Eukaryota</taxon>
        <taxon>Viridiplantae</taxon>
        <taxon>Chlorophyta</taxon>
        <taxon>core chlorophytes</taxon>
        <taxon>Chlorophyceae</taxon>
        <taxon>CS clade</taxon>
        <taxon>Chlamydomonadales</taxon>
        <taxon>Chlamydomonadaceae</taxon>
        <taxon>Chlamydomonas</taxon>
    </lineage>
</organism>
<dbReference type="GO" id="GO:0005783">
    <property type="term" value="C:endoplasmic reticulum"/>
    <property type="evidence" value="ECO:0000318"/>
    <property type="project" value="GO_Central"/>
</dbReference>
<dbReference type="PANTHER" id="PTHR12393:SF6">
    <property type="entry name" value="SPHINGOMYELIN PHOSPHODIESTERASE 2"/>
    <property type="match status" value="1"/>
</dbReference>
<name>A0A2K3DBB6_CHLRE</name>
<dbReference type="PaxDb" id="3055-EDP08025"/>
<accession>A0A2K3DBB6</accession>
<keyword evidence="2" id="KW-1185">Reference proteome</keyword>
<dbReference type="GO" id="GO:0071944">
    <property type="term" value="C:cell periphery"/>
    <property type="evidence" value="ECO:0000318"/>
    <property type="project" value="GO_Central"/>
</dbReference>